<evidence type="ECO:0000313" key="1">
    <source>
        <dbReference type="EMBL" id="PWN47677.1"/>
    </source>
</evidence>
<accession>A0ACD0NPF6</accession>
<dbReference type="Proteomes" id="UP000245626">
    <property type="component" value="Unassembled WGS sequence"/>
</dbReference>
<keyword evidence="2" id="KW-1185">Reference proteome</keyword>
<organism evidence="1 2">
    <name type="scientific">Violaceomyces palustris</name>
    <dbReference type="NCBI Taxonomy" id="1673888"/>
    <lineage>
        <taxon>Eukaryota</taxon>
        <taxon>Fungi</taxon>
        <taxon>Dikarya</taxon>
        <taxon>Basidiomycota</taxon>
        <taxon>Ustilaginomycotina</taxon>
        <taxon>Ustilaginomycetes</taxon>
        <taxon>Violaceomycetales</taxon>
        <taxon>Violaceomycetaceae</taxon>
        <taxon>Violaceomyces</taxon>
    </lineage>
</organism>
<dbReference type="EMBL" id="KZ820369">
    <property type="protein sequence ID" value="PWN47677.1"/>
    <property type="molecule type" value="Genomic_DNA"/>
</dbReference>
<sequence>MSMKLGQELNPSPPCWSLSCLFLCRASPYPLSISPSLLASVRKRKGSWANKGMLTFVWIALLPFHFFLSSPPPWRERERGRGGGKVGRANLDRSCKTIIPTSLRSKGRGGGICSAYAFHLSILPSPTNGFPFPCLKTSGQTPPAAHGCSQRSSASTIVTFFVGEEGLCFNFWI</sequence>
<reference evidence="1 2" key="1">
    <citation type="journal article" date="2018" name="Mol. Biol. Evol.">
        <title>Broad Genomic Sampling Reveals a Smut Pathogenic Ancestry of the Fungal Clade Ustilaginomycotina.</title>
        <authorList>
            <person name="Kijpornyongpan T."/>
            <person name="Mondo S.J."/>
            <person name="Barry K."/>
            <person name="Sandor L."/>
            <person name="Lee J."/>
            <person name="Lipzen A."/>
            <person name="Pangilinan J."/>
            <person name="LaButti K."/>
            <person name="Hainaut M."/>
            <person name="Henrissat B."/>
            <person name="Grigoriev I.V."/>
            <person name="Spatafora J.W."/>
            <person name="Aime M.C."/>
        </authorList>
    </citation>
    <scope>NUCLEOTIDE SEQUENCE [LARGE SCALE GENOMIC DNA]</scope>
    <source>
        <strain evidence="1 2">SA 807</strain>
    </source>
</reference>
<gene>
    <name evidence="1" type="ORF">IE53DRAFT_236206</name>
</gene>
<proteinExistence type="predicted"/>
<evidence type="ECO:0000313" key="2">
    <source>
        <dbReference type="Proteomes" id="UP000245626"/>
    </source>
</evidence>
<protein>
    <submittedName>
        <fullName evidence="1">Uncharacterized protein</fullName>
    </submittedName>
</protein>
<name>A0ACD0NPF6_9BASI</name>